<name>A0A916X4E2_9SPHN</name>
<keyword evidence="2" id="KW-1185">Reference proteome</keyword>
<sequence>MEAHAKPTAAFARLQQLHAAFDADPDGFLEATIEPTDDDYRMIGKLIQTYCFADFCARRTIDAIREAAFDATKRNGSMLQDAQVFPKLREAAGLLWAGEVKDQLERASDIMEMHRVQRHAFAHWAVRRFPDEDAMIILSKNAREGERRHGHNADAYESSYGFFAPSQLIEEMRKIDKHVHALSAHAHYLETNVDELRREFDSRGMHQGRPTAAKRGK</sequence>
<dbReference type="RefSeq" id="WP_188767472.1">
    <property type="nucleotide sequence ID" value="NZ_BMHK01000001.1"/>
</dbReference>
<proteinExistence type="predicted"/>
<evidence type="ECO:0000313" key="1">
    <source>
        <dbReference type="EMBL" id="GGB87888.1"/>
    </source>
</evidence>
<evidence type="ECO:0000313" key="2">
    <source>
        <dbReference type="Proteomes" id="UP000608154"/>
    </source>
</evidence>
<organism evidence="1 2">
    <name type="scientific">Novosphingobium endophyticum</name>
    <dbReference type="NCBI Taxonomy" id="1955250"/>
    <lineage>
        <taxon>Bacteria</taxon>
        <taxon>Pseudomonadati</taxon>
        <taxon>Pseudomonadota</taxon>
        <taxon>Alphaproteobacteria</taxon>
        <taxon>Sphingomonadales</taxon>
        <taxon>Sphingomonadaceae</taxon>
        <taxon>Novosphingobium</taxon>
    </lineage>
</organism>
<dbReference type="AlphaFoldDB" id="A0A916X4E2"/>
<dbReference type="EMBL" id="BMHK01000001">
    <property type="protein sequence ID" value="GGB87888.1"/>
    <property type="molecule type" value="Genomic_DNA"/>
</dbReference>
<reference evidence="1" key="2">
    <citation type="submission" date="2020-09" db="EMBL/GenBank/DDBJ databases">
        <authorList>
            <person name="Sun Q."/>
            <person name="Zhou Y."/>
        </authorList>
    </citation>
    <scope>NUCLEOTIDE SEQUENCE</scope>
    <source>
        <strain evidence="1">CGMCC 1.15095</strain>
    </source>
</reference>
<dbReference type="Proteomes" id="UP000608154">
    <property type="component" value="Unassembled WGS sequence"/>
</dbReference>
<reference evidence="1" key="1">
    <citation type="journal article" date="2014" name="Int. J. Syst. Evol. Microbiol.">
        <title>Complete genome sequence of Corynebacterium casei LMG S-19264T (=DSM 44701T), isolated from a smear-ripened cheese.</title>
        <authorList>
            <consortium name="US DOE Joint Genome Institute (JGI-PGF)"/>
            <person name="Walter F."/>
            <person name="Albersmeier A."/>
            <person name="Kalinowski J."/>
            <person name="Ruckert C."/>
        </authorList>
    </citation>
    <scope>NUCLEOTIDE SEQUENCE</scope>
    <source>
        <strain evidence="1">CGMCC 1.15095</strain>
    </source>
</reference>
<protein>
    <submittedName>
        <fullName evidence="1">Uncharacterized protein</fullName>
    </submittedName>
</protein>
<accession>A0A916X4E2</accession>
<gene>
    <name evidence="1" type="ORF">GCM10011494_02790</name>
</gene>
<comment type="caution">
    <text evidence="1">The sequence shown here is derived from an EMBL/GenBank/DDBJ whole genome shotgun (WGS) entry which is preliminary data.</text>
</comment>